<feature type="non-terminal residue" evidence="1">
    <location>
        <position position="1"/>
    </location>
</feature>
<accession>A0A0H5R3U9</accession>
<proteinExistence type="predicted"/>
<organism evidence="1">
    <name type="scientific">Spongospora subterranea</name>
    <dbReference type="NCBI Taxonomy" id="70186"/>
    <lineage>
        <taxon>Eukaryota</taxon>
        <taxon>Sar</taxon>
        <taxon>Rhizaria</taxon>
        <taxon>Endomyxa</taxon>
        <taxon>Phytomyxea</taxon>
        <taxon>Plasmodiophorida</taxon>
        <taxon>Plasmodiophoridae</taxon>
        <taxon>Spongospora</taxon>
    </lineage>
</organism>
<protein>
    <submittedName>
        <fullName evidence="1">Uncharacterized protein</fullName>
    </submittedName>
</protein>
<dbReference type="EMBL" id="HACM01008433">
    <property type="protein sequence ID" value="CRZ08875.1"/>
    <property type="molecule type" value="Transcribed_RNA"/>
</dbReference>
<sequence length="185" mass="20717">TKFKTANIITERREYQMSHIVGSLFLLSLLPIAYSSIRYDAFVAQNTNDAPAALPINNQERFTEEWINSRYHDFLIQCFSIMVNNRRRMESDELKDTIGEGLYQHGIRVCNAVVGIANGVGDGLLRPPDAQNPIKEFMVTVASNNESFDDPKIVLVMASLFSHQTTASLPRFWSISGGQSTGSNQ</sequence>
<dbReference type="AlphaFoldDB" id="A0A0H5R3U9"/>
<name>A0A0H5R3U9_9EUKA</name>
<reference evidence="1" key="1">
    <citation type="submission" date="2015-04" db="EMBL/GenBank/DDBJ databases">
        <title>The genome sequence of the plant pathogenic Rhizarian Plasmodiophora brassicae reveals insights in its biotrophic life cycle and the origin of chitin synthesis.</title>
        <authorList>
            <person name="Schwelm A."/>
            <person name="Fogelqvist J."/>
            <person name="Knaust A."/>
            <person name="Julke S."/>
            <person name="Lilja T."/>
            <person name="Dhandapani V."/>
            <person name="Bonilla-Rosso G."/>
            <person name="Karlsson M."/>
            <person name="Shevchenko A."/>
            <person name="Choi S.R."/>
            <person name="Kim H.G."/>
            <person name="Park J.Y."/>
            <person name="Lim Y.P."/>
            <person name="Ludwig-Muller J."/>
            <person name="Dixelius C."/>
        </authorList>
    </citation>
    <scope>NUCLEOTIDE SEQUENCE</scope>
    <source>
        <tissue evidence="1">Potato root galls</tissue>
    </source>
</reference>
<evidence type="ECO:0000313" key="1">
    <source>
        <dbReference type="EMBL" id="CRZ08875.1"/>
    </source>
</evidence>